<name>A0ABU9CE48_9BURK</name>
<evidence type="ECO:0000313" key="2">
    <source>
        <dbReference type="EMBL" id="MEK8050155.1"/>
    </source>
</evidence>
<evidence type="ECO:0000313" key="3">
    <source>
        <dbReference type="Proteomes" id="UP001365405"/>
    </source>
</evidence>
<keyword evidence="3" id="KW-1185">Reference proteome</keyword>
<feature type="chain" id="PRO_5046906790" evidence="1">
    <location>
        <begin position="25"/>
        <end position="154"/>
    </location>
</feature>
<feature type="signal peptide" evidence="1">
    <location>
        <begin position="1"/>
        <end position="24"/>
    </location>
</feature>
<organism evidence="2 3">
    <name type="scientific">Pseudaquabacterium inlustre</name>
    <dbReference type="NCBI Taxonomy" id="2984192"/>
    <lineage>
        <taxon>Bacteria</taxon>
        <taxon>Pseudomonadati</taxon>
        <taxon>Pseudomonadota</taxon>
        <taxon>Betaproteobacteria</taxon>
        <taxon>Burkholderiales</taxon>
        <taxon>Sphaerotilaceae</taxon>
        <taxon>Pseudaquabacterium</taxon>
    </lineage>
</organism>
<keyword evidence="1" id="KW-0732">Signal</keyword>
<protein>
    <submittedName>
        <fullName evidence="2">Uncharacterized protein</fullName>
    </submittedName>
</protein>
<comment type="caution">
    <text evidence="2">The sequence shown here is derived from an EMBL/GenBank/DDBJ whole genome shotgun (WGS) entry which is preliminary data.</text>
</comment>
<evidence type="ECO:0000256" key="1">
    <source>
        <dbReference type="SAM" id="SignalP"/>
    </source>
</evidence>
<dbReference type="RefSeq" id="WP_341409822.1">
    <property type="nucleotide sequence ID" value="NZ_JBBUTH010000003.1"/>
</dbReference>
<accession>A0ABU9CE48</accession>
<dbReference type="EMBL" id="JBBUTH010000003">
    <property type="protein sequence ID" value="MEK8050155.1"/>
    <property type="molecule type" value="Genomic_DNA"/>
</dbReference>
<gene>
    <name evidence="2" type="ORF">AACH10_07885</name>
</gene>
<dbReference type="Proteomes" id="UP001365405">
    <property type="component" value="Unassembled WGS sequence"/>
</dbReference>
<proteinExistence type="predicted"/>
<sequence>MDTRTLRLAAGLALLAGLSTGASAATYTATCQGQTVSASSLAAFGPKCTNIRTVTPVTPTAPPKAVTPTAPFDPYKNLYTVQGWANAYKTYGVGNAGSSPYYAAAVQKSVVYDANGNFLQAKNLGSTTKIGSTTYVQSGSTVVNGVTVYTYTKK</sequence>
<reference evidence="2 3" key="1">
    <citation type="submission" date="2024-04" db="EMBL/GenBank/DDBJ databases">
        <title>Novel species of the genus Ideonella isolated from streams.</title>
        <authorList>
            <person name="Lu H."/>
        </authorList>
    </citation>
    <scope>NUCLEOTIDE SEQUENCE [LARGE SCALE GENOMIC DNA]</scope>
    <source>
        <strain evidence="2 3">DXS22W</strain>
    </source>
</reference>